<keyword evidence="1" id="KW-0472">Membrane</keyword>
<evidence type="ECO:0000259" key="2">
    <source>
        <dbReference type="Pfam" id="PF02517"/>
    </source>
</evidence>
<keyword evidence="4" id="KW-1185">Reference proteome</keyword>
<evidence type="ECO:0000313" key="3">
    <source>
        <dbReference type="EMBL" id="TQD42936.1"/>
    </source>
</evidence>
<keyword evidence="3" id="KW-0482">Metalloprotease</keyword>
<dbReference type="Pfam" id="PF02517">
    <property type="entry name" value="Rce1-like"/>
    <property type="match status" value="1"/>
</dbReference>
<sequence length="330" mass="36806">MTHALHRRGAGPAPRFRSGQMLAIAMLVLVTWAYTGIVDTVGPYVMPYSWSTAEVSFASDPIAPGQAITVPDLLRERVVAHDCRRLSDQHPVTGQMHGRRMKCTLVYRGMDPITVPGFLATQPGAQQRVSWATEYSSAGHTLFPSAWLPLVFVGDNISYALLALLLVAWVGGWRVYRPGRLFKYRNLAWLAPALVLPLTLPYFAGHMSAFVGNAFSQACSAAEWRPFFLLMPLLVAPVCEEMIFRGWAFEWLRKWFSPNAVLWVSSLAFTLFHPKAIDNGSLEFTVLTFGYYLMTGLYLGLVRIRTGSLLACMVAHFLLNLVVELYLACV</sequence>
<reference evidence="3 4" key="1">
    <citation type="submission" date="2019-06" db="EMBL/GenBank/DDBJ databases">
        <title>Lysobacter alkalisoli sp. nov. isolated from saline soil.</title>
        <authorList>
            <person name="Sun J.-Q."/>
            <person name="Xu L."/>
        </authorList>
    </citation>
    <scope>NUCLEOTIDE SEQUENCE [LARGE SCALE GENOMIC DNA]</scope>
    <source>
        <strain evidence="3 4">JCM 31130</strain>
    </source>
</reference>
<feature type="domain" description="CAAX prenyl protease 2/Lysostaphin resistance protein A-like" evidence="2">
    <location>
        <begin position="224"/>
        <end position="322"/>
    </location>
</feature>
<protein>
    <submittedName>
        <fullName evidence="3">CPBP family intramembrane metalloprotease</fullName>
    </submittedName>
</protein>
<comment type="caution">
    <text evidence="3">The sequence shown here is derived from an EMBL/GenBank/DDBJ whole genome shotgun (WGS) entry which is preliminary data.</text>
</comment>
<dbReference type="RefSeq" id="WP_141518883.1">
    <property type="nucleotide sequence ID" value="NZ_VICE01000104.1"/>
</dbReference>
<dbReference type="GO" id="GO:0080120">
    <property type="term" value="P:CAAX-box protein maturation"/>
    <property type="evidence" value="ECO:0007669"/>
    <property type="project" value="UniProtKB-ARBA"/>
</dbReference>
<name>A0A507ZYX3_9GAMM</name>
<feature type="transmembrane region" description="Helical" evidence="1">
    <location>
        <begin position="284"/>
        <end position="302"/>
    </location>
</feature>
<keyword evidence="1" id="KW-0812">Transmembrane</keyword>
<keyword evidence="3" id="KW-0645">Protease</keyword>
<dbReference type="Proteomes" id="UP000318212">
    <property type="component" value="Unassembled WGS sequence"/>
</dbReference>
<evidence type="ECO:0000313" key="4">
    <source>
        <dbReference type="Proteomes" id="UP000318212"/>
    </source>
</evidence>
<proteinExistence type="predicted"/>
<dbReference type="GO" id="GO:0004175">
    <property type="term" value="F:endopeptidase activity"/>
    <property type="evidence" value="ECO:0007669"/>
    <property type="project" value="UniProtKB-ARBA"/>
</dbReference>
<feature type="transmembrane region" description="Helical" evidence="1">
    <location>
        <begin position="309"/>
        <end position="328"/>
    </location>
</feature>
<dbReference type="EMBL" id="VICE01000104">
    <property type="protein sequence ID" value="TQD42936.1"/>
    <property type="molecule type" value="Genomic_DNA"/>
</dbReference>
<feature type="transmembrane region" description="Helical" evidence="1">
    <location>
        <begin position="157"/>
        <end position="175"/>
    </location>
</feature>
<dbReference type="AlphaFoldDB" id="A0A507ZYX3"/>
<dbReference type="GO" id="GO:0008237">
    <property type="term" value="F:metallopeptidase activity"/>
    <property type="evidence" value="ECO:0007669"/>
    <property type="project" value="UniProtKB-KW"/>
</dbReference>
<dbReference type="InterPro" id="IPR052710">
    <property type="entry name" value="CAAX_protease"/>
</dbReference>
<keyword evidence="3" id="KW-0378">Hydrolase</keyword>
<dbReference type="InterPro" id="IPR003675">
    <property type="entry name" value="Rce1/LyrA-like_dom"/>
</dbReference>
<keyword evidence="1" id="KW-1133">Transmembrane helix</keyword>
<organism evidence="3 4">
    <name type="scientific">Marilutibacter aestuarii</name>
    <dbReference type="NCBI Taxonomy" id="1706195"/>
    <lineage>
        <taxon>Bacteria</taxon>
        <taxon>Pseudomonadati</taxon>
        <taxon>Pseudomonadota</taxon>
        <taxon>Gammaproteobacteria</taxon>
        <taxon>Lysobacterales</taxon>
        <taxon>Lysobacteraceae</taxon>
        <taxon>Marilutibacter</taxon>
    </lineage>
</organism>
<feature type="transmembrane region" description="Helical" evidence="1">
    <location>
        <begin position="21"/>
        <end position="38"/>
    </location>
</feature>
<gene>
    <name evidence="3" type="ORF">FKV25_11160</name>
</gene>
<accession>A0A507ZYX3</accession>
<dbReference type="GO" id="GO:0006508">
    <property type="term" value="P:proteolysis"/>
    <property type="evidence" value="ECO:0007669"/>
    <property type="project" value="UniProtKB-KW"/>
</dbReference>
<dbReference type="OrthoDB" id="9799666at2"/>
<dbReference type="PANTHER" id="PTHR36435">
    <property type="entry name" value="SLR1288 PROTEIN"/>
    <property type="match status" value="1"/>
</dbReference>
<evidence type="ECO:0000256" key="1">
    <source>
        <dbReference type="SAM" id="Phobius"/>
    </source>
</evidence>
<dbReference type="PANTHER" id="PTHR36435:SF1">
    <property type="entry name" value="CAAX AMINO TERMINAL PROTEASE FAMILY PROTEIN"/>
    <property type="match status" value="1"/>
</dbReference>
<feature type="transmembrane region" description="Helical" evidence="1">
    <location>
        <begin position="187"/>
        <end position="204"/>
    </location>
</feature>